<feature type="domain" description="Chitin-binding type-2" evidence="2">
    <location>
        <begin position="131"/>
        <end position="188"/>
    </location>
</feature>
<dbReference type="PANTHER" id="PTHR22933:SF42">
    <property type="entry name" value="FI18455P1-RELATED"/>
    <property type="match status" value="1"/>
</dbReference>
<dbReference type="Pfam" id="PF01607">
    <property type="entry name" value="CBM_14"/>
    <property type="match status" value="1"/>
</dbReference>
<accession>A0A7R8V5W8</accession>
<feature type="compositionally biased region" description="Polar residues" evidence="1">
    <location>
        <begin position="823"/>
        <end position="839"/>
    </location>
</feature>
<evidence type="ECO:0000259" key="2">
    <source>
        <dbReference type="PROSITE" id="PS50940"/>
    </source>
</evidence>
<protein>
    <recommendedName>
        <fullName evidence="2">Chitin-binding type-2 domain-containing protein</fullName>
    </recommendedName>
</protein>
<dbReference type="FunCoup" id="A0A7R8V5W8">
    <property type="interactions" value="1"/>
</dbReference>
<feature type="region of interest" description="Disordered" evidence="1">
    <location>
        <begin position="1520"/>
        <end position="1551"/>
    </location>
</feature>
<reference evidence="3 4" key="1">
    <citation type="submission" date="2020-11" db="EMBL/GenBank/DDBJ databases">
        <authorList>
            <person name="Wallbank WR R."/>
            <person name="Pardo Diaz C."/>
            <person name="Kozak K."/>
            <person name="Martin S."/>
            <person name="Jiggins C."/>
            <person name="Moest M."/>
            <person name="Warren A I."/>
            <person name="Generalovic N T."/>
            <person name="Byers J.R.P. K."/>
            <person name="Montejo-Kovacevich G."/>
            <person name="Yen C E."/>
        </authorList>
    </citation>
    <scope>NUCLEOTIDE SEQUENCE [LARGE SCALE GENOMIC DNA]</scope>
</reference>
<dbReference type="PROSITE" id="PS50940">
    <property type="entry name" value="CHIT_BIND_II"/>
    <property type="match status" value="1"/>
</dbReference>
<feature type="region of interest" description="Disordered" evidence="1">
    <location>
        <begin position="911"/>
        <end position="933"/>
    </location>
</feature>
<feature type="region of interest" description="Disordered" evidence="1">
    <location>
        <begin position="1194"/>
        <end position="1236"/>
    </location>
</feature>
<dbReference type="InterPro" id="IPR002557">
    <property type="entry name" value="Chitin-bd_dom"/>
</dbReference>
<evidence type="ECO:0000256" key="1">
    <source>
        <dbReference type="SAM" id="MobiDB-lite"/>
    </source>
</evidence>
<feature type="compositionally biased region" description="Basic and acidic residues" evidence="1">
    <location>
        <begin position="349"/>
        <end position="360"/>
    </location>
</feature>
<evidence type="ECO:0000313" key="4">
    <source>
        <dbReference type="Proteomes" id="UP000594454"/>
    </source>
</evidence>
<feature type="compositionally biased region" description="Basic and acidic residues" evidence="1">
    <location>
        <begin position="920"/>
        <end position="933"/>
    </location>
</feature>
<keyword evidence="4" id="KW-1185">Reference proteome</keyword>
<dbReference type="Gene3D" id="2.170.140.10">
    <property type="entry name" value="Chitin binding domain"/>
    <property type="match status" value="1"/>
</dbReference>
<dbReference type="SMART" id="SM00494">
    <property type="entry name" value="ChtBD2"/>
    <property type="match status" value="1"/>
</dbReference>
<dbReference type="InParanoid" id="A0A7R8V5W8"/>
<dbReference type="PANTHER" id="PTHR22933">
    <property type="entry name" value="FI18007P1-RELATED"/>
    <property type="match status" value="1"/>
</dbReference>
<feature type="compositionally biased region" description="Polar residues" evidence="1">
    <location>
        <begin position="398"/>
        <end position="413"/>
    </location>
</feature>
<proteinExistence type="predicted"/>
<dbReference type="InterPro" id="IPR036508">
    <property type="entry name" value="Chitin-bd_dom_sf"/>
</dbReference>
<organism evidence="3 4">
    <name type="scientific">Hermetia illucens</name>
    <name type="common">Black soldier fly</name>
    <dbReference type="NCBI Taxonomy" id="343691"/>
    <lineage>
        <taxon>Eukaryota</taxon>
        <taxon>Metazoa</taxon>
        <taxon>Ecdysozoa</taxon>
        <taxon>Arthropoda</taxon>
        <taxon>Hexapoda</taxon>
        <taxon>Insecta</taxon>
        <taxon>Pterygota</taxon>
        <taxon>Neoptera</taxon>
        <taxon>Endopterygota</taxon>
        <taxon>Diptera</taxon>
        <taxon>Brachycera</taxon>
        <taxon>Stratiomyomorpha</taxon>
        <taxon>Stratiomyidae</taxon>
        <taxon>Hermetiinae</taxon>
        <taxon>Hermetia</taxon>
    </lineage>
</organism>
<feature type="compositionally biased region" description="Low complexity" evidence="1">
    <location>
        <begin position="1520"/>
        <end position="1530"/>
    </location>
</feature>
<feature type="region of interest" description="Disordered" evidence="1">
    <location>
        <begin position="823"/>
        <end position="851"/>
    </location>
</feature>
<dbReference type="GO" id="GO:0005576">
    <property type="term" value="C:extracellular region"/>
    <property type="evidence" value="ECO:0007669"/>
    <property type="project" value="InterPro"/>
</dbReference>
<feature type="region of interest" description="Disordered" evidence="1">
    <location>
        <begin position="1582"/>
        <end position="1615"/>
    </location>
</feature>
<dbReference type="GO" id="GO:0008061">
    <property type="term" value="F:chitin binding"/>
    <property type="evidence" value="ECO:0007669"/>
    <property type="project" value="InterPro"/>
</dbReference>
<feature type="region of interest" description="Disordered" evidence="1">
    <location>
        <begin position="314"/>
        <end position="374"/>
    </location>
</feature>
<feature type="compositionally biased region" description="Acidic residues" evidence="1">
    <location>
        <begin position="266"/>
        <end position="275"/>
    </location>
</feature>
<dbReference type="SUPFAM" id="SSF57625">
    <property type="entry name" value="Invertebrate chitin-binding proteins"/>
    <property type="match status" value="1"/>
</dbReference>
<dbReference type="EMBL" id="LR899014">
    <property type="protein sequence ID" value="CAD7093461.1"/>
    <property type="molecule type" value="Genomic_DNA"/>
</dbReference>
<dbReference type="Proteomes" id="UP000594454">
    <property type="component" value="Chromosome 6"/>
</dbReference>
<feature type="compositionally biased region" description="Polar residues" evidence="1">
    <location>
        <begin position="216"/>
        <end position="236"/>
    </location>
</feature>
<feature type="region of interest" description="Disordered" evidence="1">
    <location>
        <begin position="197"/>
        <end position="275"/>
    </location>
</feature>
<feature type="compositionally biased region" description="Polar residues" evidence="1">
    <location>
        <begin position="1195"/>
        <end position="1220"/>
    </location>
</feature>
<feature type="region of interest" description="Disordered" evidence="1">
    <location>
        <begin position="393"/>
        <end position="413"/>
    </location>
</feature>
<gene>
    <name evidence="3" type="ORF">HERILL_LOCUS15742</name>
</gene>
<dbReference type="OrthoDB" id="8194050at2759"/>
<evidence type="ECO:0000313" key="3">
    <source>
        <dbReference type="EMBL" id="CAD7093461.1"/>
    </source>
</evidence>
<dbReference type="InterPro" id="IPR052976">
    <property type="entry name" value="Scoloptoxin-like"/>
</dbReference>
<feature type="compositionally biased region" description="Basic and acidic residues" evidence="1">
    <location>
        <begin position="245"/>
        <end position="265"/>
    </location>
</feature>
<name>A0A7R8V5W8_HERIL</name>
<sequence>MKIASIKVFTTTFGDQLIGCVLGMLENKDPHFKMNLKWGTILLYIGIALVLQSTRCDAGSRVVPTDPQTLAKQTGAAHFEEHFEPVESEESGEHKLRKRASDEDFDYEVYQGVVGRAGIDFPIHAHIPQTSFSCRQYGNGYFADLETDCQVFHICDDGRKISFLCPNGTIFQQPELICDWWFKVNCGKSPNFYADSAEIQSRGQSRRKSHKRVENDYSSNGKKNSYRASSKSNGFKSQYPLKSSKRYEESDRLNQAKHSDRRIDSEESVSAESIDFEDITEGTRTYYRKSDKFQAGGSNDNENESQVVAETASFVSNNGRNGYNYDNPIPGRKSSVERDYSRNVASQRPKNDRGRQKYDFRSNVYKNQNQPRSQEDFLEVSTFEPATFTIGSKPNLLGSRSQSRFSTPRPNSYTTARRFDITKTTPFYTPTVPTVSSRFGEYKSTPVNAGKPIFNNIVSTPVPFAQRKGTILPQLNERFNQGASNDYHYSKPSSFRVASTTAAPVRTTYFVSDGRRPAVDIRLHNGTVTSTPSYFTTTGGSTHTTPGYNYSPFSTVTPNSIGFGPSKLSSPAPFSIFSSGERTTSPPDVVIANRFESLKQDLSRPTTSTSFPQVKTESVEILANDQPTSHDVNIKVTTALATDSPVETITGNAFVSSNKDESGKLIGSTGYAYDNPSTQSNLIGGTSTFGYSTVSNEYTTTISPTQNPQSVPPRPEAEGAGLEAFDQKRNILSNGGNLNIVQTTTFKPQEIGFTGYPARAGVATSTFAPPISTYSPQQPVTSTSFPDLSGAPISTIVPQSPESPTSTFPPQISELPTSTLAPQFPAVSTESPTHSSTTVPEDLPPTTYRPSLTPAPTLTVVDHVKDMIKTLNDLKVPVKVGSRQGLDIPSSSGPSSLHSLAEYFASAEVTSTTEVSTATDDNRSGDHDDDAVAVKSDLDGSNLTGKTVNKYKDLFGLSTTTTPPEPTISPYFQPNIAPDANDLEGQHSSGLLGDNVGKPETRKIAQVFTNALSAYLQDPESFRKVLTEVRPTEPPGAFDGEFAHGTAASYLPTIPTTITPTIQPFAQTATPRSSEGLEVLDYSDVTITPGSGAALSAIRSTTVPNEVSTTTQEPTYANPATVTAIPNYMNKVPASKLITESLRKTEVQVETNAKLQAKTEGNSVAEEINSGLGLSTIEPYLSLAESVAARKPSVEVSNANEAQSTTSSNDNSGELSTTAAPPSVSFELLPPSADGDINIDDDEDTLQRAQSQSFVTARNKLNRLEAQGKRFESLKLSTTISPRFDFGQTGHYITRIMTDSPSTTEIPDYKRGTITPWPTTTSYTTYVDPLTINDELMSQNETVTTTASPHTYLPRSTPPQPTPVNVDIEDAGETGTSTIRSFLHPDIPEEDLPPANGIQRIANKMFGNLDVESASHLMSVMKKAESNATVRKLILLLIQTCDDNYNKTVEQSRKILLNALIGMDQKLEGDEEVKVFQLQPDRQAKSIEYSSQSEKLIASTVGPSVFTSPQFSVSTVPNFESSSTISSSGEETTKFQTRSGESNEEVFGGGSTLRSYESEYSTIASTQEPSAYSTPEPLSIAQTTVQPQNNRRRTKDVNDSIGQAGFESDLSHKNSDERALELLKSLYSLASKFSKR</sequence>